<gene>
    <name evidence="2" type="ORF">RI129_008539</name>
</gene>
<feature type="compositionally biased region" description="Polar residues" evidence="1">
    <location>
        <begin position="31"/>
        <end position="40"/>
    </location>
</feature>
<reference evidence="2 3" key="1">
    <citation type="journal article" date="2024" name="Insects">
        <title>An Improved Chromosome-Level Genome Assembly of the Firefly Pyrocoelia pectoralis.</title>
        <authorList>
            <person name="Fu X."/>
            <person name="Meyer-Rochow V.B."/>
            <person name="Ballantyne L."/>
            <person name="Zhu X."/>
        </authorList>
    </citation>
    <scope>NUCLEOTIDE SEQUENCE [LARGE SCALE GENOMIC DNA]</scope>
    <source>
        <strain evidence="2">XCY_ONT2</strain>
    </source>
</reference>
<organism evidence="2 3">
    <name type="scientific">Pyrocoelia pectoralis</name>
    <dbReference type="NCBI Taxonomy" id="417401"/>
    <lineage>
        <taxon>Eukaryota</taxon>
        <taxon>Metazoa</taxon>
        <taxon>Ecdysozoa</taxon>
        <taxon>Arthropoda</taxon>
        <taxon>Hexapoda</taxon>
        <taxon>Insecta</taxon>
        <taxon>Pterygota</taxon>
        <taxon>Neoptera</taxon>
        <taxon>Endopterygota</taxon>
        <taxon>Coleoptera</taxon>
        <taxon>Polyphaga</taxon>
        <taxon>Elateriformia</taxon>
        <taxon>Elateroidea</taxon>
        <taxon>Lampyridae</taxon>
        <taxon>Lampyrinae</taxon>
        <taxon>Pyrocoelia</taxon>
    </lineage>
</organism>
<accession>A0AAN7V7I2</accession>
<evidence type="ECO:0000313" key="3">
    <source>
        <dbReference type="Proteomes" id="UP001329430"/>
    </source>
</evidence>
<feature type="compositionally biased region" description="Acidic residues" evidence="1">
    <location>
        <begin position="77"/>
        <end position="88"/>
    </location>
</feature>
<dbReference type="Proteomes" id="UP001329430">
    <property type="component" value="Chromosome 6"/>
</dbReference>
<feature type="region of interest" description="Disordered" evidence="1">
    <location>
        <begin position="55"/>
        <end position="91"/>
    </location>
</feature>
<evidence type="ECO:0000256" key="1">
    <source>
        <dbReference type="SAM" id="MobiDB-lite"/>
    </source>
</evidence>
<dbReference type="AlphaFoldDB" id="A0AAN7V7I2"/>
<protein>
    <recommendedName>
        <fullName evidence="4">PiggyBac transposable element-derived protein domain-containing protein</fullName>
    </recommendedName>
</protein>
<dbReference type="EMBL" id="JAVRBK010000006">
    <property type="protein sequence ID" value="KAK5642372.1"/>
    <property type="molecule type" value="Genomic_DNA"/>
</dbReference>
<sequence length="222" mass="25640">MASSSKALTEHDLRNILESEEFWEDLKDSTENVSINSNISVDEPDREAVLDELEILAKGSGVDEEDNEIPSDHNSETEQENSESEDEELPIRSRWYGKDNTKWSKIPALRGRTTAHNLVTILPGLASPARNDRPSEPIHAWNLLITDEMKQKIVDFINLKIISTRKKYKKSKRFLGSRNEFWPSFTDIFKSAHEDIRSMWATDGTYLPCHYEILIFIELFQI</sequence>
<evidence type="ECO:0008006" key="4">
    <source>
        <dbReference type="Google" id="ProtNLM"/>
    </source>
</evidence>
<name>A0AAN7V7I2_9COLE</name>
<feature type="region of interest" description="Disordered" evidence="1">
    <location>
        <begin position="27"/>
        <end position="46"/>
    </location>
</feature>
<proteinExistence type="predicted"/>
<evidence type="ECO:0000313" key="2">
    <source>
        <dbReference type="EMBL" id="KAK5642372.1"/>
    </source>
</evidence>
<comment type="caution">
    <text evidence="2">The sequence shown here is derived from an EMBL/GenBank/DDBJ whole genome shotgun (WGS) entry which is preliminary data.</text>
</comment>
<keyword evidence="3" id="KW-1185">Reference proteome</keyword>